<comment type="caution">
    <text evidence="3">The sequence shown here is derived from an EMBL/GenBank/DDBJ whole genome shotgun (WGS) entry which is preliminary data.</text>
</comment>
<dbReference type="InterPro" id="IPR051532">
    <property type="entry name" value="Ester_Hydrolysis_Enzymes"/>
</dbReference>
<reference evidence="4" key="1">
    <citation type="journal article" date="2019" name="Int. J. Syst. Evol. Microbiol.">
        <title>The Global Catalogue of Microorganisms (GCM) 10K type strain sequencing project: providing services to taxonomists for standard genome sequencing and annotation.</title>
        <authorList>
            <consortium name="The Broad Institute Genomics Platform"/>
            <consortium name="The Broad Institute Genome Sequencing Center for Infectious Disease"/>
            <person name="Wu L."/>
            <person name="Ma J."/>
        </authorList>
    </citation>
    <scope>NUCLEOTIDE SEQUENCE [LARGE SCALE GENOMIC DNA]</scope>
    <source>
        <strain evidence="4">KCTC 42424</strain>
    </source>
</reference>
<protein>
    <submittedName>
        <fullName evidence="3">Arylesterase</fullName>
    </submittedName>
</protein>
<dbReference type="Proteomes" id="UP001595722">
    <property type="component" value="Unassembled WGS sequence"/>
</dbReference>
<keyword evidence="4" id="KW-1185">Reference proteome</keyword>
<gene>
    <name evidence="3" type="ORF">ACFOMG_09495</name>
</gene>
<feature type="chain" id="PRO_5047263752" evidence="1">
    <location>
        <begin position="28"/>
        <end position="216"/>
    </location>
</feature>
<dbReference type="CDD" id="cd01822">
    <property type="entry name" value="Lysophospholipase_L1_like"/>
    <property type="match status" value="1"/>
</dbReference>
<evidence type="ECO:0000313" key="4">
    <source>
        <dbReference type="Proteomes" id="UP001595722"/>
    </source>
</evidence>
<dbReference type="PANTHER" id="PTHR30383:SF24">
    <property type="entry name" value="THIOESTERASE 1_PROTEASE 1_LYSOPHOSPHOLIPASE L1"/>
    <property type="match status" value="1"/>
</dbReference>
<dbReference type="PANTHER" id="PTHR30383">
    <property type="entry name" value="THIOESTERASE 1/PROTEASE 1/LYSOPHOSPHOLIPASE L1"/>
    <property type="match status" value="1"/>
</dbReference>
<dbReference type="EMBL" id="JBHRYB010000006">
    <property type="protein sequence ID" value="MFC3680328.1"/>
    <property type="molecule type" value="Genomic_DNA"/>
</dbReference>
<evidence type="ECO:0000259" key="2">
    <source>
        <dbReference type="Pfam" id="PF13472"/>
    </source>
</evidence>
<name>A0ABV7VS62_9GAMM</name>
<evidence type="ECO:0000313" key="3">
    <source>
        <dbReference type="EMBL" id="MFC3680328.1"/>
    </source>
</evidence>
<keyword evidence="1" id="KW-0732">Signal</keyword>
<dbReference type="InterPro" id="IPR036514">
    <property type="entry name" value="SGNH_hydro_sf"/>
</dbReference>
<organism evidence="3 4">
    <name type="scientific">Bacterioplanoides pacificum</name>
    <dbReference type="NCBI Taxonomy" id="1171596"/>
    <lineage>
        <taxon>Bacteria</taxon>
        <taxon>Pseudomonadati</taxon>
        <taxon>Pseudomonadota</taxon>
        <taxon>Gammaproteobacteria</taxon>
        <taxon>Oceanospirillales</taxon>
        <taxon>Oceanospirillaceae</taxon>
        <taxon>Bacterioplanoides</taxon>
    </lineage>
</organism>
<proteinExistence type="predicted"/>
<dbReference type="RefSeq" id="WP_376866258.1">
    <property type="nucleotide sequence ID" value="NZ_JBHRYB010000006.1"/>
</dbReference>
<dbReference type="Gene3D" id="3.40.50.1110">
    <property type="entry name" value="SGNH hydrolase"/>
    <property type="match status" value="1"/>
</dbReference>
<dbReference type="SUPFAM" id="SSF52266">
    <property type="entry name" value="SGNH hydrolase"/>
    <property type="match status" value="1"/>
</dbReference>
<feature type="domain" description="SGNH hydrolase-type esterase" evidence="2">
    <location>
        <begin position="39"/>
        <end position="198"/>
    </location>
</feature>
<accession>A0ABV7VS62</accession>
<dbReference type="Pfam" id="PF13472">
    <property type="entry name" value="Lipase_GDSL_2"/>
    <property type="match status" value="1"/>
</dbReference>
<evidence type="ECO:0000256" key="1">
    <source>
        <dbReference type="SAM" id="SignalP"/>
    </source>
</evidence>
<dbReference type="InterPro" id="IPR013830">
    <property type="entry name" value="SGNH_hydro"/>
</dbReference>
<feature type="signal peptide" evidence="1">
    <location>
        <begin position="1"/>
        <end position="27"/>
    </location>
</feature>
<sequence length="216" mass="23278">MLLSAVISVRNLISVLLLTLLCGNSLAAEADTPEKTILVLGDSISAGFGIPLQQGWVALLGKELQRSGARVTLINASISGETTSGGLNRLPQLLQQHQPQLLILELGGNDGLRGTPVKVIKNNLQRMISLTTQTKGDILLVGMQIPPNYGRKYSNLFREIFPTLASKNATRLVPFLLEDVATKPAMMQPDGIHPTAAAQPLMMQQVLPEVQSWLSP</sequence>